<sequence length="142" mass="14981">MFLLIGAVVSACAGYVGVTQWAQVSSLQKDGVRAVGVFHNEGAANCWRHRCWAEFELDGKKVEADLPALTAATKNKVSREGQPITIRYLPSDPTVAAEEDGLGEVGAITTLIGMFGVGFLIAGLVQLVVASRDRTPAPAQPS</sequence>
<keyword evidence="3" id="KW-1185">Reference proteome</keyword>
<dbReference type="Proteomes" id="UP001160499">
    <property type="component" value="Unassembled WGS sequence"/>
</dbReference>
<evidence type="ECO:0000313" key="2">
    <source>
        <dbReference type="EMBL" id="MDH6217589.1"/>
    </source>
</evidence>
<organism evidence="2 3">
    <name type="scientific">Streptomyces pseudovenezuelae</name>
    <dbReference type="NCBI Taxonomy" id="67350"/>
    <lineage>
        <taxon>Bacteria</taxon>
        <taxon>Bacillati</taxon>
        <taxon>Actinomycetota</taxon>
        <taxon>Actinomycetes</taxon>
        <taxon>Kitasatosporales</taxon>
        <taxon>Streptomycetaceae</taxon>
        <taxon>Streptomyces</taxon>
        <taxon>Streptomyces aurantiacus group</taxon>
    </lineage>
</organism>
<evidence type="ECO:0008006" key="4">
    <source>
        <dbReference type="Google" id="ProtNLM"/>
    </source>
</evidence>
<protein>
    <recommendedName>
        <fullName evidence="4">DUF3592 domain-containing protein</fullName>
    </recommendedName>
</protein>
<keyword evidence="1" id="KW-1133">Transmembrane helix</keyword>
<evidence type="ECO:0000256" key="1">
    <source>
        <dbReference type="SAM" id="Phobius"/>
    </source>
</evidence>
<feature type="transmembrane region" description="Helical" evidence="1">
    <location>
        <begin position="107"/>
        <end position="129"/>
    </location>
</feature>
<keyword evidence="1" id="KW-0812">Transmembrane</keyword>
<name>A0ABT6LQE4_9ACTN</name>
<gene>
    <name evidence="2" type="ORF">M2283_004917</name>
</gene>
<accession>A0ABT6LQE4</accession>
<comment type="caution">
    <text evidence="2">The sequence shown here is derived from an EMBL/GenBank/DDBJ whole genome shotgun (WGS) entry which is preliminary data.</text>
</comment>
<proteinExistence type="predicted"/>
<keyword evidence="1" id="KW-0472">Membrane</keyword>
<dbReference type="RefSeq" id="WP_280878479.1">
    <property type="nucleotide sequence ID" value="NZ_JARXVH010000007.1"/>
</dbReference>
<reference evidence="2 3" key="1">
    <citation type="submission" date="2023-04" db="EMBL/GenBank/DDBJ databases">
        <title>Forest soil microbial communities from Buena Vista Peninsula, Colon Province, Panama.</title>
        <authorList>
            <person name="Bouskill N."/>
        </authorList>
    </citation>
    <scope>NUCLEOTIDE SEQUENCE [LARGE SCALE GENOMIC DNA]</scope>
    <source>
        <strain evidence="2 3">GGS1</strain>
    </source>
</reference>
<dbReference type="EMBL" id="JARXVH010000007">
    <property type="protein sequence ID" value="MDH6217589.1"/>
    <property type="molecule type" value="Genomic_DNA"/>
</dbReference>
<evidence type="ECO:0000313" key="3">
    <source>
        <dbReference type="Proteomes" id="UP001160499"/>
    </source>
</evidence>